<sequence length="86" mass="9922">MPPGCDYNSTHARAVYSSSCILKPKTTTKLKAYNHAYNARASSKLLLSSIFHRRDGIRIESRGDLREPFHRRRRREHEPLLAVRCG</sequence>
<reference evidence="1" key="2">
    <citation type="submission" date="2017-06" db="EMBL/GenBank/DDBJ databases">
        <title>WGS assembly of Brachypodium distachyon.</title>
        <authorList>
            <consortium name="The International Brachypodium Initiative"/>
            <person name="Lucas S."/>
            <person name="Harmon-Smith M."/>
            <person name="Lail K."/>
            <person name="Tice H."/>
            <person name="Grimwood J."/>
            <person name="Bruce D."/>
            <person name="Barry K."/>
            <person name="Shu S."/>
            <person name="Lindquist E."/>
            <person name="Wang M."/>
            <person name="Pitluck S."/>
            <person name="Vogel J.P."/>
            <person name="Garvin D.F."/>
            <person name="Mockler T.C."/>
            <person name="Schmutz J."/>
            <person name="Rokhsar D."/>
            <person name="Bevan M.W."/>
        </authorList>
    </citation>
    <scope>NUCLEOTIDE SEQUENCE</scope>
    <source>
        <strain evidence="1">Bd21</strain>
    </source>
</reference>
<proteinExistence type="predicted"/>
<dbReference type="AlphaFoldDB" id="A0A0Q3IEU4"/>
<gene>
    <name evidence="1" type="ORF">BRADI_5g22211v3</name>
</gene>
<dbReference type="Proteomes" id="UP000008810">
    <property type="component" value="Chromosome 5"/>
</dbReference>
<evidence type="ECO:0000313" key="2">
    <source>
        <dbReference type="EnsemblPlants" id="KQJ84680"/>
    </source>
</evidence>
<dbReference type="EnsemblPlants" id="KQJ84680">
    <property type="protein sequence ID" value="KQJ84680"/>
    <property type="gene ID" value="BRADI_5g22211v3"/>
</dbReference>
<name>A0A0Q3IEU4_BRADI</name>
<keyword evidence="3" id="KW-1185">Reference proteome</keyword>
<reference evidence="1 2" key="1">
    <citation type="journal article" date="2010" name="Nature">
        <title>Genome sequencing and analysis of the model grass Brachypodium distachyon.</title>
        <authorList>
            <consortium name="International Brachypodium Initiative"/>
        </authorList>
    </citation>
    <scope>NUCLEOTIDE SEQUENCE [LARGE SCALE GENOMIC DNA]</scope>
    <source>
        <strain evidence="1 2">Bd21</strain>
    </source>
</reference>
<dbReference type="Gramene" id="KQJ84680">
    <property type="protein sequence ID" value="KQJ84680"/>
    <property type="gene ID" value="BRADI_5g22211v3"/>
</dbReference>
<accession>A0A0Q3IEU4</accession>
<organism evidence="1">
    <name type="scientific">Brachypodium distachyon</name>
    <name type="common">Purple false brome</name>
    <name type="synonym">Trachynia distachya</name>
    <dbReference type="NCBI Taxonomy" id="15368"/>
    <lineage>
        <taxon>Eukaryota</taxon>
        <taxon>Viridiplantae</taxon>
        <taxon>Streptophyta</taxon>
        <taxon>Embryophyta</taxon>
        <taxon>Tracheophyta</taxon>
        <taxon>Spermatophyta</taxon>
        <taxon>Magnoliopsida</taxon>
        <taxon>Liliopsida</taxon>
        <taxon>Poales</taxon>
        <taxon>Poaceae</taxon>
        <taxon>BOP clade</taxon>
        <taxon>Pooideae</taxon>
        <taxon>Stipodae</taxon>
        <taxon>Brachypodieae</taxon>
        <taxon>Brachypodium</taxon>
    </lineage>
</organism>
<protein>
    <submittedName>
        <fullName evidence="1 2">Uncharacterized protein</fullName>
    </submittedName>
</protein>
<dbReference type="InParanoid" id="A0A0Q3IEU4"/>
<evidence type="ECO:0000313" key="3">
    <source>
        <dbReference type="Proteomes" id="UP000008810"/>
    </source>
</evidence>
<evidence type="ECO:0000313" key="1">
    <source>
        <dbReference type="EMBL" id="KQJ84680.1"/>
    </source>
</evidence>
<dbReference type="EMBL" id="CM000884">
    <property type="protein sequence ID" value="KQJ84680.1"/>
    <property type="molecule type" value="Genomic_DNA"/>
</dbReference>
<reference evidence="2" key="3">
    <citation type="submission" date="2018-08" db="UniProtKB">
        <authorList>
            <consortium name="EnsemblPlants"/>
        </authorList>
    </citation>
    <scope>IDENTIFICATION</scope>
    <source>
        <strain evidence="2">cv. Bd21</strain>
    </source>
</reference>